<evidence type="ECO:0000313" key="5">
    <source>
        <dbReference type="Proteomes" id="UP000515204"/>
    </source>
</evidence>
<dbReference type="PROSITE" id="PS51399">
    <property type="entry name" value="SEP"/>
    <property type="match status" value="1"/>
</dbReference>
<feature type="domain" description="Ubiquitin-like" evidence="3">
    <location>
        <begin position="312"/>
        <end position="385"/>
    </location>
</feature>
<dbReference type="CDD" id="cd01770">
    <property type="entry name" value="UBX_UBXN2"/>
    <property type="match status" value="1"/>
</dbReference>
<dbReference type="PANTHER" id="PTHR23333">
    <property type="entry name" value="UBX DOMAIN CONTAINING PROTEIN"/>
    <property type="match status" value="1"/>
</dbReference>
<organism evidence="5 6">
    <name type="scientific">Dinoponera quadriceps</name>
    <name type="common">South American ant</name>
    <dbReference type="NCBI Taxonomy" id="609295"/>
    <lineage>
        <taxon>Eukaryota</taxon>
        <taxon>Metazoa</taxon>
        <taxon>Ecdysozoa</taxon>
        <taxon>Arthropoda</taxon>
        <taxon>Hexapoda</taxon>
        <taxon>Insecta</taxon>
        <taxon>Pterygota</taxon>
        <taxon>Neoptera</taxon>
        <taxon>Endopterygota</taxon>
        <taxon>Hymenoptera</taxon>
        <taxon>Apocrita</taxon>
        <taxon>Aculeata</taxon>
        <taxon>Formicoidea</taxon>
        <taxon>Formicidae</taxon>
        <taxon>Ponerinae</taxon>
        <taxon>Ponerini</taxon>
        <taxon>Dinoponera</taxon>
    </lineage>
</organism>
<accession>A0A6P3XK93</accession>
<sequence length="385" mass="42150">MASHDELVSQFADVTGVEAERAQFYLESSAWHLEVALASFYENDELPALVVTEPVDDTERAEGLRDSGADTMSKHSKSDAVESTGAKPKARFGTLSDLQNKESSSEDEEGQAFYAGGSEHSGQQVLGPGKKKKDIISDMFKSCQEQSLAAEPPKMGGQQRPNTFSGTGYKLGQTSSDSEVVMGASADQQSSSGLITLKLWKDGFTINDSEIRSYNEPENREFLAAVKRGEVPAEIRQQVQGADLRLDMEDHRHETYVPTKNKVKAFSGKGHMLGSPSPATVGMTVPTDPADQAANEAQAKKELNVDASKPTTTIQIRLVDGSTVKAQFNLTHTISDIRRYIVTMRPQYALREFSLLTMYPTKELTEDKTIEEAGLQSSAIMQRLK</sequence>
<dbReference type="GO" id="GO:0005829">
    <property type="term" value="C:cytosol"/>
    <property type="evidence" value="ECO:0007669"/>
    <property type="project" value="TreeGrafter"/>
</dbReference>
<feature type="region of interest" description="Disordered" evidence="1">
    <location>
        <begin position="149"/>
        <end position="171"/>
    </location>
</feature>
<dbReference type="GO" id="GO:0007030">
    <property type="term" value="P:Golgi organization"/>
    <property type="evidence" value="ECO:0007669"/>
    <property type="project" value="TreeGrafter"/>
</dbReference>
<dbReference type="SUPFAM" id="SSF54236">
    <property type="entry name" value="Ubiquitin-like"/>
    <property type="match status" value="1"/>
</dbReference>
<dbReference type="InterPro" id="IPR029071">
    <property type="entry name" value="Ubiquitin-like_domsf"/>
</dbReference>
<dbReference type="GO" id="GO:0005634">
    <property type="term" value="C:nucleus"/>
    <property type="evidence" value="ECO:0007669"/>
    <property type="project" value="TreeGrafter"/>
</dbReference>
<dbReference type="SUPFAM" id="SSF102848">
    <property type="entry name" value="NSFL1 (p97 ATPase) cofactor p47, SEP domain"/>
    <property type="match status" value="1"/>
</dbReference>
<feature type="domain" description="UBX" evidence="2">
    <location>
        <begin position="307"/>
        <end position="383"/>
    </location>
</feature>
<dbReference type="Pfam" id="PF00789">
    <property type="entry name" value="UBX"/>
    <property type="match status" value="1"/>
</dbReference>
<dbReference type="FunFam" id="1.10.8.10:FF:000020">
    <property type="entry name" value="NSFL1 (p97) cofactor (p47)"/>
    <property type="match status" value="1"/>
</dbReference>
<dbReference type="GO" id="GO:0000045">
    <property type="term" value="P:autophagosome assembly"/>
    <property type="evidence" value="ECO:0007669"/>
    <property type="project" value="TreeGrafter"/>
</dbReference>
<dbReference type="PANTHER" id="PTHR23333:SF20">
    <property type="entry name" value="NSFL1 COFACTOR P47"/>
    <property type="match status" value="1"/>
</dbReference>
<dbReference type="Gene3D" id="3.30.420.210">
    <property type="entry name" value="SEP domain"/>
    <property type="match status" value="1"/>
</dbReference>
<dbReference type="InterPro" id="IPR012989">
    <property type="entry name" value="SEP_domain"/>
</dbReference>
<dbReference type="Gene3D" id="3.10.20.90">
    <property type="entry name" value="Phosphatidylinositol 3-kinase Catalytic Subunit, Chain A, domain 1"/>
    <property type="match status" value="1"/>
</dbReference>
<feature type="region of interest" description="Disordered" evidence="1">
    <location>
        <begin position="52"/>
        <end position="131"/>
    </location>
</feature>
<dbReference type="GeneID" id="106746587"/>
<protein>
    <submittedName>
        <fullName evidence="6">NSFL1 cofactor p47</fullName>
    </submittedName>
</protein>
<dbReference type="Gene3D" id="1.10.8.10">
    <property type="entry name" value="DNA helicase RuvA subunit, C-terminal domain"/>
    <property type="match status" value="1"/>
</dbReference>
<dbReference type="RefSeq" id="XP_014478815.1">
    <property type="nucleotide sequence ID" value="XM_014623329.1"/>
</dbReference>
<dbReference type="InterPro" id="IPR009060">
    <property type="entry name" value="UBA-like_sf"/>
</dbReference>
<dbReference type="GO" id="GO:0061025">
    <property type="term" value="P:membrane fusion"/>
    <property type="evidence" value="ECO:0007669"/>
    <property type="project" value="TreeGrafter"/>
</dbReference>
<evidence type="ECO:0000313" key="6">
    <source>
        <dbReference type="RefSeq" id="XP_014478815.1"/>
    </source>
</evidence>
<name>A0A6P3XK93_DINQU</name>
<dbReference type="PROSITE" id="PS50033">
    <property type="entry name" value="UBX"/>
    <property type="match status" value="1"/>
</dbReference>
<proteinExistence type="predicted"/>
<dbReference type="InterPro" id="IPR036241">
    <property type="entry name" value="NSFL1C_SEP_dom_sf"/>
</dbReference>
<dbReference type="Pfam" id="PF08059">
    <property type="entry name" value="SEP"/>
    <property type="match status" value="1"/>
</dbReference>
<dbReference type="CDD" id="cd14348">
    <property type="entry name" value="UBA_p47"/>
    <property type="match status" value="1"/>
</dbReference>
<dbReference type="AlphaFoldDB" id="A0A6P3XK93"/>
<evidence type="ECO:0000256" key="1">
    <source>
        <dbReference type="SAM" id="MobiDB-lite"/>
    </source>
</evidence>
<dbReference type="InterPro" id="IPR000626">
    <property type="entry name" value="Ubiquitin-like_dom"/>
</dbReference>
<dbReference type="InterPro" id="IPR001012">
    <property type="entry name" value="UBX_dom"/>
</dbReference>
<feature type="compositionally biased region" description="Basic and acidic residues" evidence="1">
    <location>
        <begin position="57"/>
        <end position="80"/>
    </location>
</feature>
<evidence type="ECO:0000259" key="2">
    <source>
        <dbReference type="PROSITE" id="PS50033"/>
    </source>
</evidence>
<dbReference type="GO" id="GO:0043161">
    <property type="term" value="P:proteasome-mediated ubiquitin-dependent protein catabolic process"/>
    <property type="evidence" value="ECO:0007669"/>
    <property type="project" value="TreeGrafter"/>
</dbReference>
<evidence type="ECO:0000259" key="4">
    <source>
        <dbReference type="PROSITE" id="PS51399"/>
    </source>
</evidence>
<dbReference type="KEGG" id="dqu:106746587"/>
<evidence type="ECO:0000259" key="3">
    <source>
        <dbReference type="PROSITE" id="PS50053"/>
    </source>
</evidence>
<gene>
    <name evidence="6" type="primary">LOC106746587</name>
</gene>
<dbReference type="SMART" id="SM00553">
    <property type="entry name" value="SEP"/>
    <property type="match status" value="1"/>
</dbReference>
<dbReference type="SMART" id="SM00166">
    <property type="entry name" value="UBX"/>
    <property type="match status" value="1"/>
</dbReference>
<dbReference type="GO" id="GO:0031468">
    <property type="term" value="P:nuclear membrane reassembly"/>
    <property type="evidence" value="ECO:0007669"/>
    <property type="project" value="TreeGrafter"/>
</dbReference>
<keyword evidence="5" id="KW-1185">Reference proteome</keyword>
<dbReference type="SUPFAM" id="SSF46934">
    <property type="entry name" value="UBA-like"/>
    <property type="match status" value="1"/>
</dbReference>
<reference evidence="6" key="1">
    <citation type="submission" date="2025-08" db="UniProtKB">
        <authorList>
            <consortium name="RefSeq"/>
        </authorList>
    </citation>
    <scope>IDENTIFICATION</scope>
</reference>
<dbReference type="Pfam" id="PF14555">
    <property type="entry name" value="UBA_4"/>
    <property type="match status" value="1"/>
</dbReference>
<feature type="compositionally biased region" description="Polar residues" evidence="1">
    <location>
        <begin position="159"/>
        <end position="171"/>
    </location>
</feature>
<feature type="domain" description="SEP" evidence="4">
    <location>
        <begin position="192"/>
        <end position="257"/>
    </location>
</feature>
<dbReference type="OrthoDB" id="25887at2759"/>
<dbReference type="GO" id="GO:0043130">
    <property type="term" value="F:ubiquitin binding"/>
    <property type="evidence" value="ECO:0007669"/>
    <property type="project" value="TreeGrafter"/>
</dbReference>
<dbReference type="Proteomes" id="UP000515204">
    <property type="component" value="Unplaced"/>
</dbReference>
<dbReference type="PROSITE" id="PS50053">
    <property type="entry name" value="UBIQUITIN_2"/>
    <property type="match status" value="1"/>
</dbReference>